<dbReference type="RefSeq" id="WP_067666602.1">
    <property type="nucleotide sequence ID" value="NZ_CBCSIK010000008.1"/>
</dbReference>
<reference evidence="1 2" key="1">
    <citation type="submission" date="2016-03" db="EMBL/GenBank/DDBJ databases">
        <title>Acinetobacter genomospecies 28 strain ANC 4149.</title>
        <authorList>
            <person name="Radolfova-Krizova L."/>
            <person name="Nemec A."/>
        </authorList>
    </citation>
    <scope>NUCLEOTIDE SEQUENCE [LARGE SCALE GENOMIC DNA]</scope>
    <source>
        <strain evidence="1 2">ANC 4149</strain>
    </source>
</reference>
<protein>
    <submittedName>
        <fullName evidence="1">Uncharacterized protein</fullName>
    </submittedName>
</protein>
<accession>A0A151Y5I0</accession>
<keyword evidence="2" id="KW-1185">Reference proteome</keyword>
<dbReference type="OrthoDB" id="6682394at2"/>
<dbReference type="EMBL" id="LUAW01000011">
    <property type="protein sequence ID" value="KYQ73249.1"/>
    <property type="molecule type" value="Genomic_DNA"/>
</dbReference>
<evidence type="ECO:0000313" key="1">
    <source>
        <dbReference type="EMBL" id="KYQ73249.1"/>
    </source>
</evidence>
<dbReference type="AlphaFoldDB" id="A0A151Y5I0"/>
<name>A0A151Y5I0_9GAMM</name>
<sequence>MFGSKNPLNAKTQNLLLREFDSAAAEIKTSVSALTSSIREELSFIEHVREQALNIVAELADAVTEGTLEEGELPSDRLDFLILEVIDGADDDENTLENAVLESIADALATFGVDDSIIEEMMGENVEAADAAIEAAASTVIANMPDDGDPLDDLVREFIYGEPDEMESGFDAATGKKLSRGKMTTKSFNGKKIRYKAIAAIRKGVKTVVNKRLPGQKVRLSSDQKAGLKKARLKSTSANSIRKRMKSLLKGKKLGLYK</sequence>
<dbReference type="Proteomes" id="UP000076276">
    <property type="component" value="Unassembled WGS sequence"/>
</dbReference>
<dbReference type="STRING" id="1806892.AZH43_07440"/>
<evidence type="ECO:0000313" key="2">
    <source>
        <dbReference type="Proteomes" id="UP000076276"/>
    </source>
</evidence>
<comment type="caution">
    <text evidence="1">The sequence shown here is derived from an EMBL/GenBank/DDBJ whole genome shotgun (WGS) entry which is preliminary data.</text>
</comment>
<organism evidence="1 2">
    <name type="scientific">Acinetobacter pragensis</name>
    <dbReference type="NCBI Taxonomy" id="1806892"/>
    <lineage>
        <taxon>Bacteria</taxon>
        <taxon>Pseudomonadati</taxon>
        <taxon>Pseudomonadota</taxon>
        <taxon>Gammaproteobacteria</taxon>
        <taxon>Moraxellales</taxon>
        <taxon>Moraxellaceae</taxon>
        <taxon>Acinetobacter</taxon>
    </lineage>
</organism>
<gene>
    <name evidence="1" type="ORF">AZH43_07440</name>
</gene>
<proteinExistence type="predicted"/>